<evidence type="ECO:0008006" key="3">
    <source>
        <dbReference type="Google" id="ProtNLM"/>
    </source>
</evidence>
<dbReference type="EMBL" id="AWUE01023602">
    <property type="protein sequence ID" value="OMO53236.1"/>
    <property type="molecule type" value="Genomic_DNA"/>
</dbReference>
<dbReference type="AlphaFoldDB" id="A0A1R3G5A5"/>
<dbReference type="PANTHER" id="PTHR45786">
    <property type="entry name" value="DNA BINDING PROTEIN-LIKE"/>
    <property type="match status" value="1"/>
</dbReference>
<dbReference type="Proteomes" id="UP000187203">
    <property type="component" value="Unassembled WGS sequence"/>
</dbReference>
<evidence type="ECO:0000313" key="1">
    <source>
        <dbReference type="EMBL" id="OMO53236.1"/>
    </source>
</evidence>
<accession>A0A1R3G5A5</accession>
<keyword evidence="2" id="KW-1185">Reference proteome</keyword>
<comment type="caution">
    <text evidence="1">The sequence shown here is derived from an EMBL/GenBank/DDBJ whole genome shotgun (WGS) entry which is preliminary data.</text>
</comment>
<name>A0A1R3G5A5_9ROSI</name>
<reference evidence="2" key="1">
    <citation type="submission" date="2013-09" db="EMBL/GenBank/DDBJ databases">
        <title>Corchorus olitorius genome sequencing.</title>
        <authorList>
            <person name="Alam M."/>
            <person name="Haque M.S."/>
            <person name="Islam M.S."/>
            <person name="Emdad E.M."/>
            <person name="Islam M.M."/>
            <person name="Ahmed B."/>
            <person name="Halim A."/>
            <person name="Hossen Q.M.M."/>
            <person name="Hossain M.Z."/>
            <person name="Ahmed R."/>
            <person name="Khan M.M."/>
            <person name="Islam R."/>
            <person name="Rashid M.M."/>
            <person name="Khan S.A."/>
            <person name="Rahman M.S."/>
            <person name="Alam M."/>
            <person name="Yahiya A.S."/>
            <person name="Khan M.S."/>
            <person name="Azam M.S."/>
            <person name="Haque T."/>
            <person name="Lashkar M.Z.H."/>
            <person name="Akhand A.I."/>
            <person name="Morshed G."/>
            <person name="Roy S."/>
            <person name="Uddin K.S."/>
            <person name="Rabeya T."/>
            <person name="Hossain A.S."/>
            <person name="Chowdhury A."/>
            <person name="Snigdha A.R."/>
            <person name="Mortoza M.S."/>
            <person name="Matin S.A."/>
            <person name="Hoque S.M.E."/>
            <person name="Islam M.K."/>
            <person name="Roy D.K."/>
            <person name="Haider R."/>
            <person name="Moosa M.M."/>
            <person name="Elias S.M."/>
            <person name="Hasan A.M."/>
            <person name="Jahan S."/>
            <person name="Shafiuddin M."/>
            <person name="Mahmood N."/>
            <person name="Shommy N.S."/>
        </authorList>
    </citation>
    <scope>NUCLEOTIDE SEQUENCE [LARGE SCALE GENOMIC DNA]</scope>
    <source>
        <strain evidence="2">cv. O-4</strain>
    </source>
</reference>
<evidence type="ECO:0000313" key="2">
    <source>
        <dbReference type="Proteomes" id="UP000187203"/>
    </source>
</evidence>
<protein>
    <recommendedName>
        <fullName evidence="3">Helitron helicase-like domain-containing protein</fullName>
    </recommendedName>
</protein>
<dbReference type="OrthoDB" id="1928976at2759"/>
<dbReference type="PANTHER" id="PTHR45786:SF74">
    <property type="entry name" value="ATP-DEPENDENT DNA HELICASE"/>
    <property type="match status" value="1"/>
</dbReference>
<gene>
    <name evidence="1" type="ORF">COLO4_36803</name>
</gene>
<sequence>MDSCDPLCSRGVSSSGRASSDVGCCLHDVALSVDFVPPTPILQTRPQKNGRAPIPVWSASKTQCPDALSVDQFFGMAGLSHDAGLVDVPVGESYGVLSHGPDSVFVDDGLGLIHNGNRVGAPSVSPNGCDGLVLVDAPVVYDPDLCSSDSHFVGPRSGSLLATSLAPSLDSVAALSVVYGSSSLIDAPVSLSYSVDGSVWSCDLPAYAGVSPARRKRPRNCVSPGTDKRVRTFQSLHSAGLSPGPAICPSPGVNATFQHSIVLSSGELLTVGMGDGVPEKVARSSGASLPVFSLCCQQGLISLPARRPTPLFLDSLLDPRAGPLSRSFRENIRVYNSLFQFTSLGGKIDNYVNSGSGPYIFKLNHQTYHKIGPLLPADGHRPRFAQLYIYDCANEVSNRVHSVTGQGSTNNVNRLIVEGLMKMFDSCNEVVKLFRMARERFDADASKPVRIRLIRSRDSDSRTYSVPTSTQVGGLIVGDFGRSDGDRYVIVQHRYTTLQRIGTVHPLYMALQYPILFPYGEDGFTPNIKYVDSPLKERAVRKTLSMREYYAYQLQQRQRHGETLLRGGRLFQQYCVDAFSSVQRGMLWSSFLVFDLRIALTWFRVSFT</sequence>
<dbReference type="STRING" id="93759.A0A1R3G5A5"/>
<organism evidence="1 2">
    <name type="scientific">Corchorus olitorius</name>
    <dbReference type="NCBI Taxonomy" id="93759"/>
    <lineage>
        <taxon>Eukaryota</taxon>
        <taxon>Viridiplantae</taxon>
        <taxon>Streptophyta</taxon>
        <taxon>Embryophyta</taxon>
        <taxon>Tracheophyta</taxon>
        <taxon>Spermatophyta</taxon>
        <taxon>Magnoliopsida</taxon>
        <taxon>eudicotyledons</taxon>
        <taxon>Gunneridae</taxon>
        <taxon>Pentapetalae</taxon>
        <taxon>rosids</taxon>
        <taxon>malvids</taxon>
        <taxon>Malvales</taxon>
        <taxon>Malvaceae</taxon>
        <taxon>Grewioideae</taxon>
        <taxon>Apeibeae</taxon>
        <taxon>Corchorus</taxon>
    </lineage>
</organism>
<proteinExistence type="predicted"/>